<evidence type="ECO:0000313" key="1">
    <source>
        <dbReference type="EMBL" id="NOT32875.1"/>
    </source>
</evidence>
<dbReference type="Proteomes" id="UP000580839">
    <property type="component" value="Unassembled WGS sequence"/>
</dbReference>
<accession>A0A849SLV4</accession>
<reference evidence="1 2" key="1">
    <citation type="submission" date="2020-04" db="EMBL/GenBank/DDBJ databases">
        <title>Metagenomic profiling of ammonia- and methane-oxidizing microorganisms in a Dutch drinking water treatment plant.</title>
        <authorList>
            <person name="Poghosyan L."/>
            <person name="Leucker S."/>
        </authorList>
    </citation>
    <scope>NUCLEOTIDE SEQUENCE [LARGE SCALE GENOMIC DNA]</scope>
    <source>
        <strain evidence="1">S-RSF-IL-03</strain>
    </source>
</reference>
<dbReference type="InterPro" id="IPR021365">
    <property type="entry name" value="DUF2891"/>
</dbReference>
<dbReference type="Pfam" id="PF11199">
    <property type="entry name" value="DUF2891"/>
    <property type="match status" value="1"/>
</dbReference>
<evidence type="ECO:0000313" key="2">
    <source>
        <dbReference type="Proteomes" id="UP000580839"/>
    </source>
</evidence>
<dbReference type="EMBL" id="JABFRW010000019">
    <property type="protein sequence ID" value="NOT32875.1"/>
    <property type="molecule type" value="Genomic_DNA"/>
</dbReference>
<gene>
    <name evidence="1" type="ORF">HOP12_01760</name>
</gene>
<comment type="caution">
    <text evidence="1">The sequence shown here is derived from an EMBL/GenBank/DDBJ whole genome shotgun (WGS) entry which is preliminary data.</text>
</comment>
<dbReference type="AlphaFoldDB" id="A0A849SLV4"/>
<organism evidence="1 2">
    <name type="scientific">Eiseniibacteriota bacterium</name>
    <dbReference type="NCBI Taxonomy" id="2212470"/>
    <lineage>
        <taxon>Bacteria</taxon>
        <taxon>Candidatus Eiseniibacteriota</taxon>
    </lineage>
</organism>
<sequence length="340" mass="38025">MSLSALRRCAALALANVTREYPNHLLLLATSDADLRPPRQLTPAFYGSFDWHSAVHAHWSLVRLLRLAPESFESSDAAREVLRAHLTADRIEAEREFAARPERAGWERPYGLAWLLQLCGELREWSDDAEARAWAGCLAPLESLAIERLLAWLPKLRAPLRSGEHPQSAFSMGLMHDWARIAGHAPIRSLLEERALAFHSGDRDAPIRYEPSAYDFLSPILGEADLMRRVLPPSEFVTWLDRLLPMLDSEDARRWLTPAVVADPSDGKLAHLDGLNLSRAWMLEGVLSALPARHHARPRLEEAALAHRTTGLEALAGGEYAGTHWLGSFAVYLETRRGLT</sequence>
<name>A0A849SLV4_UNCEI</name>
<proteinExistence type="predicted"/>
<protein>
    <submittedName>
        <fullName evidence="1">DUF2891 domain-containing protein</fullName>
    </submittedName>
</protein>